<evidence type="ECO:0000256" key="1">
    <source>
        <dbReference type="ARBA" id="ARBA00010443"/>
    </source>
</evidence>
<reference evidence="3" key="1">
    <citation type="submission" date="2019-07" db="EMBL/GenBank/DDBJ databases">
        <authorList>
            <person name="Dittberner H."/>
        </authorList>
    </citation>
    <scope>NUCLEOTIDE SEQUENCE [LARGE SCALE GENOMIC DNA]</scope>
</reference>
<dbReference type="InterPro" id="IPR011831">
    <property type="entry name" value="ADP-Glc_PPase"/>
</dbReference>
<protein>
    <recommendedName>
        <fullName evidence="2">Nucleotidyl transferase domain-containing protein</fullName>
    </recommendedName>
</protein>
<evidence type="ECO:0000259" key="2">
    <source>
        <dbReference type="Pfam" id="PF00483"/>
    </source>
</evidence>
<proteinExistence type="inferred from homology"/>
<dbReference type="GO" id="GO:0005978">
    <property type="term" value="P:glycogen biosynthetic process"/>
    <property type="evidence" value="ECO:0007669"/>
    <property type="project" value="InterPro"/>
</dbReference>
<dbReference type="GO" id="GO:0008878">
    <property type="term" value="F:glucose-1-phosphate adenylyltransferase activity"/>
    <property type="evidence" value="ECO:0007669"/>
    <property type="project" value="InterPro"/>
</dbReference>
<accession>A0A565CBE9</accession>
<dbReference type="InterPro" id="IPR005835">
    <property type="entry name" value="NTP_transferase_dom"/>
</dbReference>
<feature type="domain" description="Nucleotidyl transferase" evidence="2">
    <location>
        <begin position="151"/>
        <end position="199"/>
    </location>
</feature>
<dbReference type="Proteomes" id="UP000489600">
    <property type="component" value="Unassembled WGS sequence"/>
</dbReference>
<sequence>MPWPPSSYILPKLSFQNVDKRFWGEKINNNGFFKRFASDSGSKKLGNRKFKHSSVYAVAASKNPKETMVCGSVYSLLLKWHYACYVSIRFIGTLNNDSKAFDVLEKEGRLEKRGCNHSRSRQWSSTLPFYKENRDFGCKYSSFFGFSFGENKIVPLGGCYRLIDILMSNCIDSCISKIFMLTQFNSVSLNRHLARTYFGNDINFGGGFVGGINTRTMNNFRSLMLHKHPGKQERSGFKEQHMLRKFLWVFEWSKNC</sequence>
<dbReference type="PANTHER" id="PTHR43523">
    <property type="entry name" value="GLUCOSE-1-PHOSPHATE ADENYLYLTRANSFERASE-RELATED"/>
    <property type="match status" value="1"/>
</dbReference>
<comment type="caution">
    <text evidence="3">The sequence shown here is derived from an EMBL/GenBank/DDBJ whole genome shotgun (WGS) entry which is preliminary data.</text>
</comment>
<dbReference type="EMBL" id="CABITT030000007">
    <property type="protein sequence ID" value="VVB10902.1"/>
    <property type="molecule type" value="Genomic_DNA"/>
</dbReference>
<organism evidence="3 4">
    <name type="scientific">Arabis nemorensis</name>
    <dbReference type="NCBI Taxonomy" id="586526"/>
    <lineage>
        <taxon>Eukaryota</taxon>
        <taxon>Viridiplantae</taxon>
        <taxon>Streptophyta</taxon>
        <taxon>Embryophyta</taxon>
        <taxon>Tracheophyta</taxon>
        <taxon>Spermatophyta</taxon>
        <taxon>Magnoliopsida</taxon>
        <taxon>eudicotyledons</taxon>
        <taxon>Gunneridae</taxon>
        <taxon>Pentapetalae</taxon>
        <taxon>rosids</taxon>
        <taxon>malvids</taxon>
        <taxon>Brassicales</taxon>
        <taxon>Brassicaceae</taxon>
        <taxon>Arabideae</taxon>
        <taxon>Arabis</taxon>
    </lineage>
</organism>
<evidence type="ECO:0000313" key="4">
    <source>
        <dbReference type="Proteomes" id="UP000489600"/>
    </source>
</evidence>
<dbReference type="InterPro" id="IPR029044">
    <property type="entry name" value="Nucleotide-diphossugar_trans"/>
</dbReference>
<dbReference type="Gene3D" id="3.90.550.10">
    <property type="entry name" value="Spore Coat Polysaccharide Biosynthesis Protein SpsA, Chain A"/>
    <property type="match status" value="1"/>
</dbReference>
<dbReference type="SUPFAM" id="SSF53448">
    <property type="entry name" value="Nucleotide-diphospho-sugar transferases"/>
    <property type="match status" value="1"/>
</dbReference>
<dbReference type="AlphaFoldDB" id="A0A565CBE9"/>
<keyword evidence="4" id="KW-1185">Reference proteome</keyword>
<comment type="similarity">
    <text evidence="1">Belongs to the bacterial/plant glucose-1-phosphate adenylyltransferase family.</text>
</comment>
<name>A0A565CBE9_9BRAS</name>
<evidence type="ECO:0000313" key="3">
    <source>
        <dbReference type="EMBL" id="VVB10902.1"/>
    </source>
</evidence>
<dbReference type="Pfam" id="PF00483">
    <property type="entry name" value="NTP_transferase"/>
    <property type="match status" value="1"/>
</dbReference>
<dbReference type="PANTHER" id="PTHR43523:SF14">
    <property type="entry name" value="GLUCOSE-1-PHOSPHATE ADENYLYLTRANSFERASE LARGE SUBUNIT, CHLOROPLASTIC-RELATED"/>
    <property type="match status" value="1"/>
</dbReference>
<gene>
    <name evidence="3" type="ORF">ANE_LOCUS21346</name>
</gene>